<dbReference type="STRING" id="706434.HMPREF9429_01512"/>
<dbReference type="HOGENOM" id="CLU_1893719_0_0_9"/>
<comment type="caution">
    <text evidence="1">The sequence shown here is derived from an EMBL/GenBank/DDBJ whole genome shotgun (WGS) entry which is preliminary data.</text>
</comment>
<keyword evidence="2" id="KW-1185">Reference proteome</keyword>
<evidence type="ECO:0000313" key="1">
    <source>
        <dbReference type="EMBL" id="EFQ03570.1"/>
    </source>
</evidence>
<name>E2ZDK8_9FIRM</name>
<evidence type="ECO:0000313" key="2">
    <source>
        <dbReference type="Proteomes" id="UP000003195"/>
    </source>
</evidence>
<dbReference type="Proteomes" id="UP000003195">
    <property type="component" value="Unassembled WGS sequence"/>
</dbReference>
<dbReference type="EMBL" id="AECS01000039">
    <property type="protein sequence ID" value="EFQ03570.1"/>
    <property type="molecule type" value="Genomic_DNA"/>
</dbReference>
<gene>
    <name evidence="1" type="ORF">HMPREF9429_01512</name>
</gene>
<proteinExistence type="predicted"/>
<dbReference type="AlphaFoldDB" id="E2ZDK8"/>
<sequence>MRDIALYEACVHLGKNRLASQQLKNREEPAFIPFALDDNTDIPVMAEELAHKNSVNITDLHSLSSGKDEVYEVTVCGSYADFIRFLNDMDCLMPPVFVEITHLESGRDENRAAGIMSIDIHSCKVKRENKSNNE</sequence>
<protein>
    <submittedName>
        <fullName evidence="1">Uncharacterized protein</fullName>
    </submittedName>
</protein>
<organism evidence="1 2">
    <name type="scientific">Megasphaera micronuciformis F0359</name>
    <dbReference type="NCBI Taxonomy" id="706434"/>
    <lineage>
        <taxon>Bacteria</taxon>
        <taxon>Bacillati</taxon>
        <taxon>Bacillota</taxon>
        <taxon>Negativicutes</taxon>
        <taxon>Veillonellales</taxon>
        <taxon>Veillonellaceae</taxon>
        <taxon>Megasphaera</taxon>
    </lineage>
</organism>
<accession>E2ZDK8</accession>
<reference evidence="1 2" key="1">
    <citation type="submission" date="2010-08" db="EMBL/GenBank/DDBJ databases">
        <authorList>
            <person name="Weinstock G."/>
            <person name="Sodergren E."/>
            <person name="Clifton S."/>
            <person name="Fulton L."/>
            <person name="Fulton B."/>
            <person name="Courtney L."/>
            <person name="Fronick C."/>
            <person name="Harrison M."/>
            <person name="Strong C."/>
            <person name="Farmer C."/>
            <person name="Delahaunty K."/>
            <person name="Markovic C."/>
            <person name="Hall O."/>
            <person name="Minx P."/>
            <person name="Tomlinson C."/>
            <person name="Mitreva M."/>
            <person name="Hou S."/>
            <person name="Chen J."/>
            <person name="Wollam A."/>
            <person name="Pepin K.H."/>
            <person name="Johnson M."/>
            <person name="Bhonagiri V."/>
            <person name="Zhang X."/>
            <person name="Suruliraj S."/>
            <person name="Warren W."/>
            <person name="Chinwalla A."/>
            <person name="Mardis E.R."/>
            <person name="Wilson R.K."/>
        </authorList>
    </citation>
    <scope>NUCLEOTIDE SEQUENCE [LARGE SCALE GENOMIC DNA]</scope>
    <source>
        <strain evidence="1 2">F0359</strain>
    </source>
</reference>